<evidence type="ECO:0000313" key="8">
    <source>
        <dbReference type="Proteomes" id="UP000078546"/>
    </source>
</evidence>
<comment type="subcellular location">
    <subcellularLocation>
        <location evidence="4">Cytoplasm</location>
    </subcellularLocation>
    <subcellularLocation>
        <location evidence="4">Cytoplasm</location>
        <location evidence="4">P-body</location>
    </subcellularLocation>
</comment>
<dbReference type="PANTHER" id="PTHR15588">
    <property type="entry name" value="LSM1"/>
    <property type="match status" value="1"/>
</dbReference>
<keyword evidence="1 4" id="KW-0963">Cytoplasm</keyword>
<feature type="compositionally biased region" description="Basic and acidic residues" evidence="5">
    <location>
        <begin position="95"/>
        <end position="116"/>
    </location>
</feature>
<dbReference type="Gene3D" id="2.30.30.100">
    <property type="match status" value="1"/>
</dbReference>
<accession>A0A1A8WE31</accession>
<evidence type="ECO:0000313" key="7">
    <source>
        <dbReference type="EMBL" id="SBS91182.1"/>
    </source>
</evidence>
<organism evidence="7 8">
    <name type="scientific">Plasmodium ovale curtisi</name>
    <dbReference type="NCBI Taxonomy" id="864141"/>
    <lineage>
        <taxon>Eukaryota</taxon>
        <taxon>Sar</taxon>
        <taxon>Alveolata</taxon>
        <taxon>Apicomplexa</taxon>
        <taxon>Aconoidasida</taxon>
        <taxon>Haemosporida</taxon>
        <taxon>Plasmodiidae</taxon>
        <taxon>Plasmodium</taxon>
        <taxon>Plasmodium (Plasmodium)</taxon>
    </lineage>
</organism>
<dbReference type="InterPro" id="IPR034104">
    <property type="entry name" value="Lsm1"/>
</dbReference>
<feature type="region of interest" description="Disordered" evidence="5">
    <location>
        <begin position="74"/>
        <end position="117"/>
    </location>
</feature>
<dbReference type="GO" id="GO:1990904">
    <property type="term" value="C:ribonucleoprotein complex"/>
    <property type="evidence" value="ECO:0007669"/>
    <property type="project" value="UniProtKB-KW"/>
</dbReference>
<dbReference type="CDD" id="cd01728">
    <property type="entry name" value="LSm1"/>
    <property type="match status" value="1"/>
</dbReference>
<dbReference type="Proteomes" id="UP000078546">
    <property type="component" value="Unassembled WGS sequence"/>
</dbReference>
<dbReference type="GO" id="GO:0006397">
    <property type="term" value="P:mRNA processing"/>
    <property type="evidence" value="ECO:0007669"/>
    <property type="project" value="UniProtKB-UniRule"/>
</dbReference>
<comment type="function">
    <text evidence="4">Probably involved with other LSm subunits in the general process of degradation of mRNAs.</text>
</comment>
<evidence type="ECO:0000259" key="6">
    <source>
        <dbReference type="SMART" id="SM00651"/>
    </source>
</evidence>
<gene>
    <name evidence="4" type="primary">LSM1</name>
    <name evidence="7" type="ORF">POVCU1_020030</name>
</gene>
<evidence type="ECO:0000256" key="3">
    <source>
        <dbReference type="ARBA" id="ARBA00023274"/>
    </source>
</evidence>
<dbReference type="GO" id="GO:0000932">
    <property type="term" value="C:P-body"/>
    <property type="evidence" value="ECO:0007669"/>
    <property type="project" value="UniProtKB-SubCell"/>
</dbReference>
<sequence>MKNRKKSSRNTSKLGTNEKITLKKKKKKKKEFPKIEFTLFESNKYTMENINFTREGAISKRKKEKKKGHIHMRVRGVDGGKSPPNSFMQPAGEVPKGDKEKEGYEKNKGIPHERRGTSGLRAFSTDEWLSRTHKGREEKTMAQPAMPLWLSSFEEDIDTYIFISSRDNKLYLGILRTYDQHGNIFLTHCVEKIIVPNKNYFSDVYVGNLIIRGDNIAYFGSVDEEKYTKMFDYSQNISSENEMNEVPDELSTRKKENETGEHIVLRYKPISHILKFMEESTVDSSIFEN</sequence>
<keyword evidence="3 4" id="KW-0687">Ribonucleoprotein</keyword>
<dbReference type="AlphaFoldDB" id="A0A1A8WE31"/>
<dbReference type="SUPFAM" id="SSF50182">
    <property type="entry name" value="Sm-like ribonucleoproteins"/>
    <property type="match status" value="1"/>
</dbReference>
<keyword evidence="4" id="KW-0507">mRNA processing</keyword>
<comment type="similarity">
    <text evidence="4">Belongs to the snRNP Sm proteins family.</text>
</comment>
<keyword evidence="2 4" id="KW-0694">RNA-binding</keyword>
<dbReference type="PANTHER" id="PTHR15588:SF8">
    <property type="entry name" value="U6 SNRNA-ASSOCIATED SM-LIKE PROTEIN LSM1"/>
    <property type="match status" value="1"/>
</dbReference>
<dbReference type="EMBL" id="FLQV01000369">
    <property type="protein sequence ID" value="SBS91182.1"/>
    <property type="molecule type" value="Genomic_DNA"/>
</dbReference>
<protein>
    <recommendedName>
        <fullName evidence="4">U6 snRNA-associated Sm-like protein LSm1</fullName>
    </recommendedName>
</protein>
<name>A0A1A8WE31_PLAOA</name>
<dbReference type="SMART" id="SM00651">
    <property type="entry name" value="Sm"/>
    <property type="match status" value="1"/>
</dbReference>
<feature type="region of interest" description="Disordered" evidence="5">
    <location>
        <begin position="1"/>
        <end position="30"/>
    </location>
</feature>
<dbReference type="GO" id="GO:0000290">
    <property type="term" value="P:deadenylation-dependent decapping of nuclear-transcribed mRNA"/>
    <property type="evidence" value="ECO:0007669"/>
    <property type="project" value="TreeGrafter"/>
</dbReference>
<dbReference type="InterPro" id="IPR010920">
    <property type="entry name" value="LSM_dom_sf"/>
</dbReference>
<evidence type="ECO:0000256" key="4">
    <source>
        <dbReference type="RuleBase" id="RU365047"/>
    </source>
</evidence>
<evidence type="ECO:0000256" key="1">
    <source>
        <dbReference type="ARBA" id="ARBA00022490"/>
    </source>
</evidence>
<dbReference type="Pfam" id="PF01423">
    <property type="entry name" value="LSM"/>
    <property type="match status" value="1"/>
</dbReference>
<dbReference type="GO" id="GO:1990726">
    <property type="term" value="C:Lsm1-7-Pat1 complex"/>
    <property type="evidence" value="ECO:0007669"/>
    <property type="project" value="TreeGrafter"/>
</dbReference>
<evidence type="ECO:0000256" key="5">
    <source>
        <dbReference type="SAM" id="MobiDB-lite"/>
    </source>
</evidence>
<feature type="domain" description="Sm" evidence="6">
    <location>
        <begin position="151"/>
        <end position="221"/>
    </location>
</feature>
<dbReference type="InterPro" id="IPR044642">
    <property type="entry name" value="PTHR15588"/>
</dbReference>
<evidence type="ECO:0000256" key="2">
    <source>
        <dbReference type="ARBA" id="ARBA00022884"/>
    </source>
</evidence>
<comment type="subunit">
    <text evidence="4">LSm subunits form a heteromer with a donut shape.</text>
</comment>
<reference evidence="8" key="1">
    <citation type="submission" date="2016-05" db="EMBL/GenBank/DDBJ databases">
        <authorList>
            <person name="Naeem Raeece"/>
        </authorList>
    </citation>
    <scope>NUCLEOTIDE SEQUENCE [LARGE SCALE GENOMIC DNA]</scope>
</reference>
<dbReference type="InterPro" id="IPR001163">
    <property type="entry name" value="Sm_dom_euk/arc"/>
</dbReference>
<dbReference type="GO" id="GO:0003729">
    <property type="term" value="F:mRNA binding"/>
    <property type="evidence" value="ECO:0007669"/>
    <property type="project" value="TreeGrafter"/>
</dbReference>
<proteinExistence type="inferred from homology"/>